<feature type="compositionally biased region" description="Low complexity" evidence="8">
    <location>
        <begin position="296"/>
        <end position="306"/>
    </location>
</feature>
<feature type="transmembrane region" description="Helical" evidence="9">
    <location>
        <begin position="477"/>
        <end position="501"/>
    </location>
</feature>
<keyword evidence="6 9" id="KW-0472">Membrane</keyword>
<dbReference type="Pfam" id="PF02447">
    <property type="entry name" value="GntP_permease"/>
    <property type="match status" value="2"/>
</dbReference>
<accession>A0ABS9L2N1</accession>
<gene>
    <name evidence="10" type="ORF">LVY72_03130</name>
</gene>
<evidence type="ECO:0000256" key="3">
    <source>
        <dbReference type="ARBA" id="ARBA00022475"/>
    </source>
</evidence>
<evidence type="ECO:0000256" key="9">
    <source>
        <dbReference type="SAM" id="Phobius"/>
    </source>
</evidence>
<keyword evidence="4 9" id="KW-0812">Transmembrane</keyword>
<dbReference type="Proteomes" id="UP001165368">
    <property type="component" value="Unassembled WGS sequence"/>
</dbReference>
<dbReference type="InterPro" id="IPR003474">
    <property type="entry name" value="Glcn_transporter"/>
</dbReference>
<feature type="compositionally biased region" description="Low complexity" evidence="8">
    <location>
        <begin position="258"/>
        <end position="273"/>
    </location>
</feature>
<feature type="transmembrane region" description="Helical" evidence="9">
    <location>
        <begin position="166"/>
        <end position="183"/>
    </location>
</feature>
<evidence type="ECO:0000256" key="5">
    <source>
        <dbReference type="ARBA" id="ARBA00022989"/>
    </source>
</evidence>
<feature type="transmembrane region" description="Helical" evidence="9">
    <location>
        <begin position="87"/>
        <end position="107"/>
    </location>
</feature>
<feature type="transmembrane region" description="Helical" evidence="9">
    <location>
        <begin position="31"/>
        <end position="50"/>
    </location>
</feature>
<dbReference type="PANTHER" id="PTHR30354">
    <property type="entry name" value="GNT FAMILY GLUCONATE TRANSPORTER"/>
    <property type="match status" value="1"/>
</dbReference>
<proteinExistence type="inferred from homology"/>
<keyword evidence="5 9" id="KW-1133">Transmembrane helix</keyword>
<feature type="transmembrane region" description="Helical" evidence="9">
    <location>
        <begin position="513"/>
        <end position="534"/>
    </location>
</feature>
<evidence type="ECO:0000256" key="4">
    <source>
        <dbReference type="ARBA" id="ARBA00022692"/>
    </source>
</evidence>
<feature type="transmembrane region" description="Helical" evidence="9">
    <location>
        <begin position="321"/>
        <end position="341"/>
    </location>
</feature>
<comment type="caution">
    <text evidence="10">The sequence shown here is derived from an EMBL/GenBank/DDBJ whole genome shotgun (WGS) entry which is preliminary data.</text>
</comment>
<evidence type="ECO:0000256" key="8">
    <source>
        <dbReference type="SAM" id="MobiDB-lite"/>
    </source>
</evidence>
<evidence type="ECO:0000256" key="2">
    <source>
        <dbReference type="ARBA" id="ARBA00022448"/>
    </source>
</evidence>
<feature type="region of interest" description="Disordered" evidence="8">
    <location>
        <begin position="251"/>
        <end position="315"/>
    </location>
</feature>
<keyword evidence="11" id="KW-1185">Reference proteome</keyword>
<comment type="similarity">
    <text evidence="7">Belongs to the GntP permease family.</text>
</comment>
<organism evidence="10 11">
    <name type="scientific">Arthrobacter hankyongi</name>
    <dbReference type="NCBI Taxonomy" id="2904801"/>
    <lineage>
        <taxon>Bacteria</taxon>
        <taxon>Bacillati</taxon>
        <taxon>Actinomycetota</taxon>
        <taxon>Actinomycetes</taxon>
        <taxon>Micrococcales</taxon>
        <taxon>Micrococcaceae</taxon>
        <taxon>Arthrobacter</taxon>
    </lineage>
</organism>
<reference evidence="10" key="1">
    <citation type="submission" date="2022-01" db="EMBL/GenBank/DDBJ databases">
        <authorList>
            <person name="Jo J.-H."/>
            <person name="Im W.-T."/>
        </authorList>
    </citation>
    <scope>NUCLEOTIDE SEQUENCE</scope>
    <source>
        <strain evidence="10">I2-34</strain>
    </source>
</reference>
<feature type="transmembrane region" description="Helical" evidence="9">
    <location>
        <begin position="361"/>
        <end position="383"/>
    </location>
</feature>
<evidence type="ECO:0000256" key="1">
    <source>
        <dbReference type="ARBA" id="ARBA00004651"/>
    </source>
</evidence>
<evidence type="ECO:0000313" key="10">
    <source>
        <dbReference type="EMBL" id="MCG2620904.1"/>
    </source>
</evidence>
<evidence type="ECO:0000313" key="11">
    <source>
        <dbReference type="Proteomes" id="UP001165368"/>
    </source>
</evidence>
<feature type="transmembrane region" description="Helical" evidence="9">
    <location>
        <begin position="427"/>
        <end position="446"/>
    </location>
</feature>
<comment type="subcellular location">
    <subcellularLocation>
        <location evidence="1">Cell membrane</location>
        <topology evidence="1">Multi-pass membrane protein</topology>
    </subcellularLocation>
</comment>
<keyword evidence="2" id="KW-0813">Transport</keyword>
<feature type="transmembrane region" description="Helical" evidence="9">
    <location>
        <begin position="395"/>
        <end position="415"/>
    </location>
</feature>
<protein>
    <submittedName>
        <fullName evidence="10">GntP family permease</fullName>
    </submittedName>
</protein>
<evidence type="ECO:0000256" key="7">
    <source>
        <dbReference type="ARBA" id="ARBA00049663"/>
    </source>
</evidence>
<feature type="transmembrane region" description="Helical" evidence="9">
    <location>
        <begin position="56"/>
        <end position="75"/>
    </location>
</feature>
<name>A0ABS9L2N1_9MICC</name>
<evidence type="ECO:0000256" key="6">
    <source>
        <dbReference type="ARBA" id="ARBA00023136"/>
    </source>
</evidence>
<dbReference type="EMBL" id="JAKLTQ010000001">
    <property type="protein sequence ID" value="MCG2620904.1"/>
    <property type="molecule type" value="Genomic_DNA"/>
</dbReference>
<keyword evidence="3" id="KW-1003">Cell membrane</keyword>
<feature type="transmembrane region" description="Helical" evidence="9">
    <location>
        <begin position="203"/>
        <end position="223"/>
    </location>
</feature>
<feature type="transmembrane region" description="Helical" evidence="9">
    <location>
        <begin position="127"/>
        <end position="159"/>
    </location>
</feature>
<feature type="compositionally biased region" description="Gly residues" evidence="8">
    <location>
        <begin position="274"/>
        <end position="295"/>
    </location>
</feature>
<feature type="transmembrane region" description="Helical" evidence="9">
    <location>
        <begin position="453"/>
        <end position="471"/>
    </location>
</feature>
<dbReference type="PANTHER" id="PTHR30354:SF22">
    <property type="entry name" value="HIGH-AFFINITY GLUCONATE TRANSPORTER"/>
    <property type="match status" value="1"/>
</dbReference>
<dbReference type="RefSeq" id="WP_237817986.1">
    <property type="nucleotide sequence ID" value="NZ_JAKLTQ010000001.1"/>
</dbReference>
<sequence length="538" mass="53368">MGTLTQLGTGAMVLTDAVSDKMHEPWTPHDTQVLVVALLGILLVVALIVWAKMHAFLALTISALLVGIFSGIPLTDVSKSFQTGVGGVLGYVGVLIALGAMLGKLLADSGGADKIVNTLLHGRPAVLPWKMALIAGIIGIPMFFEVGLVLLVPVVMLAVYRMRGPAMLLGIPALAGLSVLHGFVPPHPGPVAAVGILKADIGITLALGLLIAIPTVAIAGPLFGRLAARWVPIGVAGAGLAFVGAAAPGTTTSGDRAGGAPPSGGTAARAGGTAMPGGGTAMPGGGTATSGGGAAPTGATPGSAPAVSGAQDPDAKRTPSFGITLATVLSPVILMLLRAAADLWLAPDSVGYQILNFIGDPLVALLIAVLLAMVTLGTSVGFGPARLAKKIGDSLLPIVGVMLIVGAGGGFKQVLVDGGAAVAIGKLALAMSLSALLLGWLVAVLIRLATGSATVATVTAAGIVAPLAAGLTPAQLALVVLAVGAGSLFFSHVNDAGFWLVKEYFGLSVGQTIKTWSVMETVISVVGLVFVLLLSTVV</sequence>